<proteinExistence type="predicted"/>
<dbReference type="STRING" id="7168.A0A182NHW5"/>
<evidence type="ECO:0000256" key="1">
    <source>
        <dbReference type="ARBA" id="ARBA00022614"/>
    </source>
</evidence>
<dbReference type="GO" id="GO:0005615">
    <property type="term" value="C:extracellular space"/>
    <property type="evidence" value="ECO:0007669"/>
    <property type="project" value="TreeGrafter"/>
</dbReference>
<sequence length="381" mass="43994">MGSGHAIIAVIFIQLCKRDAFRVSAVPGFAYIANDWNETTFTIHRNDLQELFFLYGAPRLRYVQLQQNPTVRQLYIEHCSLTAVPRTIRNLPQLSRLIITRCQLRHLNLNDFVPIPALRALDLSGNKIVSIVELSTPDGTLTIQSLYLASNLLHQLDVSVFNGLIELQCLVLDQNRIENIQSRLTLPTLEEFSIQSNRLTALNVTGWCLPALKHMFCDHNQLTSAPAGWPAIWQIETLDLSYNRLRSFCMDDLYLTQLRTLNLAANELTNVTTVQTRLHIPLERFQAARNQLHALDISRWSMPNLWQFNVDHNRLTVLDDVFYRFPNVVGVELRYNPWSCEWLRRVHPGDLRRKSHGCLTTNHTCPKERLAVEDSIWICCW</sequence>
<dbReference type="PROSITE" id="PS51450">
    <property type="entry name" value="LRR"/>
    <property type="match status" value="2"/>
</dbReference>
<keyword evidence="4" id="KW-1185">Reference proteome</keyword>
<dbReference type="Pfam" id="PF13855">
    <property type="entry name" value="LRR_8"/>
    <property type="match status" value="1"/>
</dbReference>
<dbReference type="AlphaFoldDB" id="A0A182NHW5"/>
<dbReference type="Gene3D" id="3.80.10.10">
    <property type="entry name" value="Ribonuclease Inhibitor"/>
    <property type="match status" value="2"/>
</dbReference>
<keyword evidence="1" id="KW-0433">Leucine-rich repeat</keyword>
<dbReference type="EnsemblMetazoa" id="ADIR007238-RA">
    <property type="protein sequence ID" value="ADIR007238-PA"/>
    <property type="gene ID" value="ADIR007238"/>
</dbReference>
<dbReference type="PANTHER" id="PTHR45712:SF22">
    <property type="entry name" value="INSULIN-LIKE GROWTH FACTOR-BINDING PROTEIN COMPLEX ACID LABILE SUBUNIT"/>
    <property type="match status" value="1"/>
</dbReference>
<name>A0A182NHW5_9DIPT</name>
<evidence type="ECO:0000313" key="3">
    <source>
        <dbReference type="EnsemblMetazoa" id="ADIR007238-PA"/>
    </source>
</evidence>
<evidence type="ECO:0000256" key="2">
    <source>
        <dbReference type="ARBA" id="ARBA00022737"/>
    </source>
</evidence>
<dbReference type="VEuPathDB" id="VectorBase:ADIR007238"/>
<dbReference type="PANTHER" id="PTHR45712">
    <property type="entry name" value="AGAP008170-PA"/>
    <property type="match status" value="1"/>
</dbReference>
<dbReference type="InterPro" id="IPR032675">
    <property type="entry name" value="LRR_dom_sf"/>
</dbReference>
<evidence type="ECO:0000313" key="4">
    <source>
        <dbReference type="Proteomes" id="UP000075884"/>
    </source>
</evidence>
<organism evidence="3 4">
    <name type="scientific">Anopheles dirus</name>
    <dbReference type="NCBI Taxonomy" id="7168"/>
    <lineage>
        <taxon>Eukaryota</taxon>
        <taxon>Metazoa</taxon>
        <taxon>Ecdysozoa</taxon>
        <taxon>Arthropoda</taxon>
        <taxon>Hexapoda</taxon>
        <taxon>Insecta</taxon>
        <taxon>Pterygota</taxon>
        <taxon>Neoptera</taxon>
        <taxon>Endopterygota</taxon>
        <taxon>Diptera</taxon>
        <taxon>Nematocera</taxon>
        <taxon>Culicoidea</taxon>
        <taxon>Culicidae</taxon>
        <taxon>Anophelinae</taxon>
        <taxon>Anopheles</taxon>
    </lineage>
</organism>
<reference evidence="3" key="2">
    <citation type="submission" date="2020-05" db="UniProtKB">
        <authorList>
            <consortium name="EnsemblMetazoa"/>
        </authorList>
    </citation>
    <scope>IDENTIFICATION</scope>
    <source>
        <strain evidence="3">WRAIR2</strain>
    </source>
</reference>
<dbReference type="InterPro" id="IPR003591">
    <property type="entry name" value="Leu-rich_rpt_typical-subtyp"/>
</dbReference>
<evidence type="ECO:0008006" key="5">
    <source>
        <dbReference type="Google" id="ProtNLM"/>
    </source>
</evidence>
<dbReference type="SUPFAM" id="SSF52058">
    <property type="entry name" value="L domain-like"/>
    <property type="match status" value="1"/>
</dbReference>
<protein>
    <recommendedName>
        <fullName evidence="5">Leucine rich immune protein (Coil-less)</fullName>
    </recommendedName>
</protein>
<dbReference type="SMART" id="SM00369">
    <property type="entry name" value="LRR_TYP"/>
    <property type="match status" value="7"/>
</dbReference>
<dbReference type="InterPro" id="IPR001611">
    <property type="entry name" value="Leu-rich_rpt"/>
</dbReference>
<dbReference type="InterPro" id="IPR050333">
    <property type="entry name" value="SLRP"/>
</dbReference>
<accession>A0A182NHW5</accession>
<keyword evidence="2" id="KW-0677">Repeat</keyword>
<reference evidence="4" key="1">
    <citation type="submission" date="2013-03" db="EMBL/GenBank/DDBJ databases">
        <title>The Genome Sequence of Anopheles dirus WRAIR2.</title>
        <authorList>
            <consortium name="The Broad Institute Genomics Platform"/>
            <person name="Neafsey D.E."/>
            <person name="Walton C."/>
            <person name="Walker B."/>
            <person name="Young S.K."/>
            <person name="Zeng Q."/>
            <person name="Gargeya S."/>
            <person name="Fitzgerald M."/>
            <person name="Haas B."/>
            <person name="Abouelleil A."/>
            <person name="Allen A.W."/>
            <person name="Alvarado L."/>
            <person name="Arachchi H.M."/>
            <person name="Berlin A.M."/>
            <person name="Chapman S.B."/>
            <person name="Gainer-Dewar J."/>
            <person name="Goldberg J."/>
            <person name="Griggs A."/>
            <person name="Gujja S."/>
            <person name="Hansen M."/>
            <person name="Howarth C."/>
            <person name="Imamovic A."/>
            <person name="Ireland A."/>
            <person name="Larimer J."/>
            <person name="McCowan C."/>
            <person name="Murphy C."/>
            <person name="Pearson M."/>
            <person name="Poon T.W."/>
            <person name="Priest M."/>
            <person name="Roberts A."/>
            <person name="Saif S."/>
            <person name="Shea T."/>
            <person name="Sisk P."/>
            <person name="Sykes S."/>
            <person name="Wortman J."/>
            <person name="Nusbaum C."/>
            <person name="Birren B."/>
        </authorList>
    </citation>
    <scope>NUCLEOTIDE SEQUENCE [LARGE SCALE GENOMIC DNA]</scope>
    <source>
        <strain evidence="4">WRAIR2</strain>
    </source>
</reference>
<dbReference type="Proteomes" id="UP000075884">
    <property type="component" value="Unassembled WGS sequence"/>
</dbReference>